<name>A0A1I2WGV4_9ACTN</name>
<dbReference type="AlphaFoldDB" id="A0A1I2WGV4"/>
<proteinExistence type="predicted"/>
<evidence type="ECO:0000313" key="2">
    <source>
        <dbReference type="EMBL" id="SFH00582.1"/>
    </source>
</evidence>
<evidence type="ECO:0000256" key="1">
    <source>
        <dbReference type="SAM" id="MobiDB-lite"/>
    </source>
</evidence>
<reference evidence="2 3" key="1">
    <citation type="submission" date="2016-10" db="EMBL/GenBank/DDBJ databases">
        <authorList>
            <person name="de Groot N.N."/>
        </authorList>
    </citation>
    <scope>NUCLEOTIDE SEQUENCE [LARGE SCALE GENOMIC DNA]</scope>
    <source>
        <strain evidence="2 3">OK461</strain>
    </source>
</reference>
<dbReference type="Proteomes" id="UP000181942">
    <property type="component" value="Unassembled WGS sequence"/>
</dbReference>
<sequence>MGEDLEDFVAAFQGREFGDAEPPVEEAVAGFGEQLPSVPSPSVSDPQAEPVGAGAHAAEEKRGPKVNAAIDGLADEQIPPQPPAEGSGLTTVDCYYLAWVEYQQQRGAEPNGDDLSKYLGEKGVVGRNGRAAAASTLRRYLLPFRIYSIGAEHRVRSEQPSLTAVAEACAARGITLQYNEPITEATIAEHTADFERRWHAVIRHRPDAAAQSR</sequence>
<protein>
    <submittedName>
        <fullName evidence="2">Uncharacterized protein</fullName>
    </submittedName>
</protein>
<dbReference type="OrthoDB" id="4306325at2"/>
<dbReference type="RefSeq" id="WP_075033322.1">
    <property type="nucleotide sequence ID" value="NZ_FONR01000037.1"/>
</dbReference>
<gene>
    <name evidence="2" type="ORF">SAMN02787118_13740</name>
</gene>
<accession>A0A1I2WGV4</accession>
<feature type="region of interest" description="Disordered" evidence="1">
    <location>
        <begin position="29"/>
        <end position="61"/>
    </location>
</feature>
<evidence type="ECO:0000313" key="3">
    <source>
        <dbReference type="Proteomes" id="UP000181942"/>
    </source>
</evidence>
<organism evidence="2 3">
    <name type="scientific">Streptomyces mirabilis</name>
    <dbReference type="NCBI Taxonomy" id="68239"/>
    <lineage>
        <taxon>Bacteria</taxon>
        <taxon>Bacillati</taxon>
        <taxon>Actinomycetota</taxon>
        <taxon>Actinomycetes</taxon>
        <taxon>Kitasatosporales</taxon>
        <taxon>Streptomycetaceae</taxon>
        <taxon>Streptomyces</taxon>
    </lineage>
</organism>
<dbReference type="EMBL" id="FONR01000037">
    <property type="protein sequence ID" value="SFH00582.1"/>
    <property type="molecule type" value="Genomic_DNA"/>
</dbReference>
<feature type="compositionally biased region" description="Low complexity" evidence="1">
    <location>
        <begin position="36"/>
        <end position="46"/>
    </location>
</feature>